<protein>
    <recommendedName>
        <fullName evidence="12 13">Cardiolipin synthase</fullName>
        <shortName evidence="12">CL synthase</shortName>
        <ecNumber evidence="12 13">2.7.8.-</ecNumber>
    </recommendedName>
</protein>
<evidence type="ECO:0000256" key="11">
    <source>
        <dbReference type="ARBA" id="ARBA00023264"/>
    </source>
</evidence>
<dbReference type="InterPro" id="IPR001736">
    <property type="entry name" value="PLipase_D/transphosphatidylase"/>
</dbReference>
<evidence type="ECO:0000256" key="3">
    <source>
        <dbReference type="ARBA" id="ARBA00022516"/>
    </source>
</evidence>
<evidence type="ECO:0000256" key="1">
    <source>
        <dbReference type="ARBA" id="ARBA00004651"/>
    </source>
</evidence>
<evidence type="ECO:0000256" key="5">
    <source>
        <dbReference type="ARBA" id="ARBA00022692"/>
    </source>
</evidence>
<organism evidence="15 16">
    <name type="scientific">Aquimarina gracilis</name>
    <dbReference type="NCBI Taxonomy" id="874422"/>
    <lineage>
        <taxon>Bacteria</taxon>
        <taxon>Pseudomonadati</taxon>
        <taxon>Bacteroidota</taxon>
        <taxon>Flavobacteriia</taxon>
        <taxon>Flavobacteriales</taxon>
        <taxon>Flavobacteriaceae</taxon>
        <taxon>Aquimarina</taxon>
    </lineage>
</organism>
<dbReference type="EC" id="2.7.8.-" evidence="12 13"/>
<feature type="active site" evidence="12">
    <location>
        <position position="213"/>
    </location>
</feature>
<evidence type="ECO:0000256" key="10">
    <source>
        <dbReference type="ARBA" id="ARBA00023209"/>
    </source>
</evidence>
<keyword evidence="4 12" id="KW-0808">Transferase</keyword>
<reference evidence="15 16" key="1">
    <citation type="journal article" date="2013" name="Int. J. Syst. Evol. Microbiol.">
        <title>Aquimarina gracilis sp. nov., isolated from the gut microflora of a mussel, Mytilus coruscus, and emended description of Aquimarina spongiae.</title>
        <authorList>
            <person name="Park S.C."/>
            <person name="Choe H.N."/>
            <person name="Baik K.S."/>
            <person name="Seong C.N."/>
        </authorList>
    </citation>
    <scope>NUCLEOTIDE SEQUENCE [LARGE SCALE GENOMIC DNA]</scope>
    <source>
        <strain evidence="15 16">PSC32</strain>
    </source>
</reference>
<feature type="transmembrane region" description="Helical" evidence="12">
    <location>
        <begin position="7"/>
        <end position="26"/>
    </location>
</feature>
<name>A0ABU5ZSY8_9FLAO</name>
<evidence type="ECO:0000259" key="14">
    <source>
        <dbReference type="PROSITE" id="PS50035"/>
    </source>
</evidence>
<keyword evidence="11 12" id="KW-1208">Phospholipid metabolism</keyword>
<dbReference type="InterPro" id="IPR027379">
    <property type="entry name" value="CLS_N"/>
</dbReference>
<dbReference type="InterPro" id="IPR025202">
    <property type="entry name" value="PLD-like_dom"/>
</dbReference>
<accession>A0ABU5ZSY8</accession>
<dbReference type="CDD" id="cd09110">
    <property type="entry name" value="PLDc_CLS_1"/>
    <property type="match status" value="1"/>
</dbReference>
<evidence type="ECO:0000256" key="12">
    <source>
        <dbReference type="HAMAP-Rule" id="MF_01916"/>
    </source>
</evidence>
<keyword evidence="7 12" id="KW-1133">Transmembrane helix</keyword>
<evidence type="ECO:0000256" key="6">
    <source>
        <dbReference type="ARBA" id="ARBA00022737"/>
    </source>
</evidence>
<dbReference type="CDD" id="cd09112">
    <property type="entry name" value="PLDc_CLS_2"/>
    <property type="match status" value="1"/>
</dbReference>
<dbReference type="Pfam" id="PF13396">
    <property type="entry name" value="PLDc_N"/>
    <property type="match status" value="1"/>
</dbReference>
<feature type="domain" description="PLD phosphodiesterase" evidence="14">
    <location>
        <begin position="385"/>
        <end position="412"/>
    </location>
</feature>
<evidence type="ECO:0000256" key="9">
    <source>
        <dbReference type="ARBA" id="ARBA00023136"/>
    </source>
</evidence>
<keyword evidence="8 12" id="KW-0443">Lipid metabolism</keyword>
<keyword evidence="6" id="KW-0677">Repeat</keyword>
<comment type="caution">
    <text evidence="15">The sequence shown here is derived from an EMBL/GenBank/DDBJ whole genome shotgun (WGS) entry which is preliminary data.</text>
</comment>
<keyword evidence="10 12" id="KW-0594">Phospholipid biosynthesis</keyword>
<dbReference type="PROSITE" id="PS50035">
    <property type="entry name" value="PLD"/>
    <property type="match status" value="2"/>
</dbReference>
<dbReference type="Gene3D" id="3.30.870.10">
    <property type="entry name" value="Endonuclease Chain A"/>
    <property type="match status" value="2"/>
</dbReference>
<feature type="active site" evidence="12">
    <location>
        <position position="392"/>
    </location>
</feature>
<feature type="active site" evidence="12">
    <location>
        <position position="220"/>
    </location>
</feature>
<evidence type="ECO:0000256" key="7">
    <source>
        <dbReference type="ARBA" id="ARBA00022989"/>
    </source>
</evidence>
<feature type="domain" description="PLD phosphodiesterase" evidence="14">
    <location>
        <begin position="208"/>
        <end position="235"/>
    </location>
</feature>
<sequence length="472" mass="53910">MIFSIFLALYILVGIFIIGKLLVNGMRPTKTLAWMLAVFTIPVGGMLLYFSLGRNRRKNKLFEQKNRQIEAYVRRTEESYEPMPVSEYHEHRRIIDLISNNSGFSPSSNNKITLLKDGEVTFNAIFSALEKAEKFIHLQYYIFENGELANRLLQLFESKSKKGVSIRILYDGIGSFSLSKNYIRQLKNIGCEVYSFLPIRFGKFLSSINYRNHRKIIIIDDKVAFTGGINVSDKYIKGDPYLGIWHDRHIKLEGPVVNSIHAVFAMDWFATTNDDQILSSEYFLKHPKVGKSSAQIVHSGPDSDFSSTQQAYFSIINQAKKYVYIINPYIIPGEGILKALQVAALSGVDVRLLLSDKSDSSIVRWCVRSYFEDLLKAGVSIHLFPENFLHSKIIVSDDTISSIGTTNMDIRSFEHNYEVNAVIYDDAFAIELKNDFLNDCNKSIRLNYDTFAKRSWQDRLKEGAAKIFSPVL</sequence>
<dbReference type="Proteomes" id="UP001327027">
    <property type="component" value="Unassembled WGS sequence"/>
</dbReference>
<comment type="function">
    <text evidence="12">Catalyzes the reversible phosphatidyl group transfer from one phosphatidylglycerol molecule to another to form cardiolipin (CL) (diphosphatidylglycerol) and glycerol.</text>
</comment>
<keyword evidence="5 12" id="KW-0812">Transmembrane</keyword>
<comment type="similarity">
    <text evidence="12">Belongs to the phospholipase D family. Cardiolipin synthase subfamily.</text>
</comment>
<feature type="transmembrane region" description="Helical" evidence="12">
    <location>
        <begin position="32"/>
        <end position="52"/>
    </location>
</feature>
<feature type="active site" evidence="12">
    <location>
        <position position="397"/>
    </location>
</feature>
<dbReference type="SUPFAM" id="SSF56024">
    <property type="entry name" value="Phospholipase D/nuclease"/>
    <property type="match status" value="2"/>
</dbReference>
<feature type="active site" evidence="12">
    <location>
        <position position="215"/>
    </location>
</feature>
<dbReference type="RefSeq" id="WP_324179103.1">
    <property type="nucleotide sequence ID" value="NZ_BAABAW010000008.1"/>
</dbReference>
<dbReference type="PANTHER" id="PTHR21248:SF22">
    <property type="entry name" value="PHOSPHOLIPASE D"/>
    <property type="match status" value="1"/>
</dbReference>
<keyword evidence="9 12" id="KW-0472">Membrane</keyword>
<keyword evidence="3 12" id="KW-0444">Lipid biosynthesis</keyword>
<dbReference type="NCBIfam" id="TIGR04265">
    <property type="entry name" value="bac_cardiolipin"/>
    <property type="match status" value="1"/>
</dbReference>
<dbReference type="HAMAP" id="MF_01916">
    <property type="entry name" value="Cardiolipin_synth_Cls"/>
    <property type="match status" value="1"/>
</dbReference>
<dbReference type="PANTHER" id="PTHR21248">
    <property type="entry name" value="CARDIOLIPIN SYNTHASE"/>
    <property type="match status" value="1"/>
</dbReference>
<comment type="catalytic activity">
    <reaction evidence="12">
        <text>2 a 1,2-diacyl-sn-glycero-3-phospho-(1'-sn-glycerol) = a cardiolipin + glycerol</text>
        <dbReference type="Rhea" id="RHEA:31451"/>
        <dbReference type="ChEBI" id="CHEBI:17754"/>
        <dbReference type="ChEBI" id="CHEBI:62237"/>
        <dbReference type="ChEBI" id="CHEBI:64716"/>
    </reaction>
</comment>
<evidence type="ECO:0000256" key="13">
    <source>
        <dbReference type="NCBIfam" id="TIGR04265"/>
    </source>
</evidence>
<dbReference type="InterPro" id="IPR030874">
    <property type="entry name" value="Cardiolipin_synth_Firmi"/>
</dbReference>
<dbReference type="Pfam" id="PF13091">
    <property type="entry name" value="PLDc_2"/>
    <property type="match status" value="2"/>
</dbReference>
<feature type="active site" evidence="12">
    <location>
        <position position="390"/>
    </location>
</feature>
<evidence type="ECO:0000256" key="4">
    <source>
        <dbReference type="ARBA" id="ARBA00022679"/>
    </source>
</evidence>
<keyword evidence="16" id="KW-1185">Reference proteome</keyword>
<dbReference type="EMBL" id="JAYKLX010000003">
    <property type="protein sequence ID" value="MEB3345068.1"/>
    <property type="molecule type" value="Genomic_DNA"/>
</dbReference>
<evidence type="ECO:0000256" key="8">
    <source>
        <dbReference type="ARBA" id="ARBA00023098"/>
    </source>
</evidence>
<evidence type="ECO:0000313" key="16">
    <source>
        <dbReference type="Proteomes" id="UP001327027"/>
    </source>
</evidence>
<evidence type="ECO:0000256" key="2">
    <source>
        <dbReference type="ARBA" id="ARBA00022475"/>
    </source>
</evidence>
<gene>
    <name evidence="15" type="primary">cls</name>
    <name evidence="15" type="ORF">U6A24_06330</name>
</gene>
<proteinExistence type="inferred from homology"/>
<dbReference type="SMART" id="SM00155">
    <property type="entry name" value="PLDc"/>
    <property type="match status" value="2"/>
</dbReference>
<comment type="subcellular location">
    <subcellularLocation>
        <location evidence="1 12">Cell membrane</location>
        <topology evidence="1 12">Multi-pass membrane protein</topology>
    </subcellularLocation>
</comment>
<keyword evidence="2 12" id="KW-1003">Cell membrane</keyword>
<dbReference type="InterPro" id="IPR022924">
    <property type="entry name" value="Cardiolipin_synthase"/>
</dbReference>
<evidence type="ECO:0000313" key="15">
    <source>
        <dbReference type="EMBL" id="MEB3345068.1"/>
    </source>
</evidence>